<dbReference type="InterPro" id="IPR053853">
    <property type="entry name" value="FitA-like_RHH"/>
</dbReference>
<dbReference type="AlphaFoldDB" id="A0A5E7RQH0"/>
<evidence type="ECO:0000313" key="2">
    <source>
        <dbReference type="EMBL" id="VVP76329.1"/>
    </source>
</evidence>
<dbReference type="SUPFAM" id="SSF47598">
    <property type="entry name" value="Ribbon-helix-helix"/>
    <property type="match status" value="1"/>
</dbReference>
<dbReference type="Gene3D" id="1.10.1220.10">
    <property type="entry name" value="Met repressor-like"/>
    <property type="match status" value="1"/>
</dbReference>
<dbReference type="InterPro" id="IPR010985">
    <property type="entry name" value="Ribbon_hlx_hlx"/>
</dbReference>
<dbReference type="InterPro" id="IPR013321">
    <property type="entry name" value="Arc_rbn_hlx_hlx"/>
</dbReference>
<dbReference type="GO" id="GO:0006355">
    <property type="term" value="P:regulation of DNA-templated transcription"/>
    <property type="evidence" value="ECO:0007669"/>
    <property type="project" value="InterPro"/>
</dbReference>
<dbReference type="RefSeq" id="WP_150792286.1">
    <property type="nucleotide sequence ID" value="NZ_CABVJG010000001.1"/>
</dbReference>
<dbReference type="Proteomes" id="UP000412311">
    <property type="component" value="Unassembled WGS sequence"/>
</dbReference>
<dbReference type="Pfam" id="PF22513">
    <property type="entry name" value="FitA-like_RHH"/>
    <property type="match status" value="1"/>
</dbReference>
<evidence type="ECO:0000259" key="1">
    <source>
        <dbReference type="Pfam" id="PF22513"/>
    </source>
</evidence>
<organism evidence="2 3">
    <name type="scientific">Pseudomonas fluorescens</name>
    <dbReference type="NCBI Taxonomy" id="294"/>
    <lineage>
        <taxon>Bacteria</taxon>
        <taxon>Pseudomonadati</taxon>
        <taxon>Pseudomonadota</taxon>
        <taxon>Gammaproteobacteria</taxon>
        <taxon>Pseudomonadales</taxon>
        <taxon>Pseudomonadaceae</taxon>
        <taxon>Pseudomonas</taxon>
    </lineage>
</organism>
<evidence type="ECO:0000313" key="3">
    <source>
        <dbReference type="Proteomes" id="UP000412311"/>
    </source>
</evidence>
<sequence>MASITIRNIDGPLMDQLRINAAQNGNSIEEEARMILGRALIRRDSAGGLGSRIRQRFSSVGGIDLGLPSRQEKAKVMDFPDC</sequence>
<protein>
    <recommendedName>
        <fullName evidence="1">Antitoxin FitA-like ribbon-helix-helix domain-containing protein</fullName>
    </recommendedName>
</protein>
<gene>
    <name evidence="2" type="ORF">PS925_00043</name>
</gene>
<name>A0A5E7RQH0_PSEFL</name>
<reference evidence="2 3" key="1">
    <citation type="submission" date="2019-09" db="EMBL/GenBank/DDBJ databases">
        <authorList>
            <person name="Chandra G."/>
            <person name="Truman W A."/>
        </authorList>
    </citation>
    <scope>NUCLEOTIDE SEQUENCE [LARGE SCALE GENOMIC DNA]</scope>
    <source>
        <strain evidence="2">PS925</strain>
    </source>
</reference>
<accession>A0A5E7RQH0</accession>
<dbReference type="EMBL" id="CABVJG010000001">
    <property type="protein sequence ID" value="VVP76329.1"/>
    <property type="molecule type" value="Genomic_DNA"/>
</dbReference>
<feature type="domain" description="Antitoxin FitA-like ribbon-helix-helix" evidence="1">
    <location>
        <begin position="2"/>
        <end position="40"/>
    </location>
</feature>
<proteinExistence type="predicted"/>